<proteinExistence type="inferred from homology"/>
<comment type="similarity">
    <text evidence="1">Belongs to the LysR transcriptional regulatory family.</text>
</comment>
<protein>
    <submittedName>
        <fullName evidence="6">Transcriptional regulator</fullName>
    </submittedName>
</protein>
<dbReference type="GO" id="GO:0006351">
    <property type="term" value="P:DNA-templated transcription"/>
    <property type="evidence" value="ECO:0007669"/>
    <property type="project" value="TreeGrafter"/>
</dbReference>
<dbReference type="PANTHER" id="PTHR30537:SF5">
    <property type="entry name" value="HTH-TYPE TRANSCRIPTIONAL ACTIVATOR TTDR-RELATED"/>
    <property type="match status" value="1"/>
</dbReference>
<dbReference type="PANTHER" id="PTHR30537">
    <property type="entry name" value="HTH-TYPE TRANSCRIPTIONAL REGULATOR"/>
    <property type="match status" value="1"/>
</dbReference>
<keyword evidence="7" id="KW-1185">Reference proteome</keyword>
<evidence type="ECO:0000256" key="2">
    <source>
        <dbReference type="ARBA" id="ARBA00023015"/>
    </source>
</evidence>
<dbReference type="Pfam" id="PF00126">
    <property type="entry name" value="HTH_1"/>
    <property type="match status" value="1"/>
</dbReference>
<dbReference type="Gene3D" id="3.40.190.290">
    <property type="match status" value="1"/>
</dbReference>
<keyword evidence="3" id="KW-0238">DNA-binding</keyword>
<gene>
    <name evidence="6" type="ORF">GCM10011430_13960</name>
</gene>
<evidence type="ECO:0000259" key="5">
    <source>
        <dbReference type="PROSITE" id="PS50931"/>
    </source>
</evidence>
<dbReference type="Pfam" id="PF03466">
    <property type="entry name" value="LysR_substrate"/>
    <property type="match status" value="1"/>
</dbReference>
<dbReference type="RefSeq" id="WP_188420300.1">
    <property type="nucleotide sequence ID" value="NZ_BMDP01000002.1"/>
</dbReference>
<evidence type="ECO:0000313" key="6">
    <source>
        <dbReference type="EMBL" id="GGI54222.1"/>
    </source>
</evidence>
<feature type="domain" description="HTH lysR-type" evidence="5">
    <location>
        <begin position="1"/>
        <end position="59"/>
    </location>
</feature>
<dbReference type="SUPFAM" id="SSF46785">
    <property type="entry name" value="Winged helix' DNA-binding domain"/>
    <property type="match status" value="1"/>
</dbReference>
<comment type="caution">
    <text evidence="6">The sequence shown here is derived from an EMBL/GenBank/DDBJ whole genome shotgun (WGS) entry which is preliminary data.</text>
</comment>
<dbReference type="InterPro" id="IPR058163">
    <property type="entry name" value="LysR-type_TF_proteobact-type"/>
</dbReference>
<dbReference type="GO" id="GO:0043565">
    <property type="term" value="F:sequence-specific DNA binding"/>
    <property type="evidence" value="ECO:0007669"/>
    <property type="project" value="TreeGrafter"/>
</dbReference>
<dbReference type="GO" id="GO:0003700">
    <property type="term" value="F:DNA-binding transcription factor activity"/>
    <property type="evidence" value="ECO:0007669"/>
    <property type="project" value="InterPro"/>
</dbReference>
<dbReference type="Proteomes" id="UP000627205">
    <property type="component" value="Unassembled WGS sequence"/>
</dbReference>
<dbReference type="InterPro" id="IPR036390">
    <property type="entry name" value="WH_DNA-bd_sf"/>
</dbReference>
<dbReference type="InterPro" id="IPR036388">
    <property type="entry name" value="WH-like_DNA-bd_sf"/>
</dbReference>
<keyword evidence="2" id="KW-0805">Transcription regulation</keyword>
<evidence type="ECO:0000313" key="7">
    <source>
        <dbReference type="Proteomes" id="UP000627205"/>
    </source>
</evidence>
<organism evidence="6 7">
    <name type="scientific">Oxalicibacterium solurbis</name>
    <dbReference type="NCBI Taxonomy" id="69280"/>
    <lineage>
        <taxon>Bacteria</taxon>
        <taxon>Pseudomonadati</taxon>
        <taxon>Pseudomonadota</taxon>
        <taxon>Betaproteobacteria</taxon>
        <taxon>Burkholderiales</taxon>
        <taxon>Oxalobacteraceae</taxon>
        <taxon>Oxalicibacterium</taxon>
    </lineage>
</organism>
<reference evidence="6" key="1">
    <citation type="journal article" date="2014" name="Int. J. Syst. Evol. Microbiol.">
        <title>Complete genome sequence of Corynebacterium casei LMG S-19264T (=DSM 44701T), isolated from a smear-ripened cheese.</title>
        <authorList>
            <consortium name="US DOE Joint Genome Institute (JGI-PGF)"/>
            <person name="Walter F."/>
            <person name="Albersmeier A."/>
            <person name="Kalinowski J."/>
            <person name="Ruckert C."/>
        </authorList>
    </citation>
    <scope>NUCLEOTIDE SEQUENCE</scope>
    <source>
        <strain evidence="6">CCM 7664</strain>
    </source>
</reference>
<dbReference type="InterPro" id="IPR005119">
    <property type="entry name" value="LysR_subst-bd"/>
</dbReference>
<sequence length="299" mass="33060">MDRLDELEVFLAILDTGSLIGASRKLRRSAPAVTRLLSSLEQRIGVRLVERTTRHLAATEAGMRLAAQARQVLADYDDAVHEDANAPLRGTLRLTAPIVFGRRHVAPIVNAYLDLYPEMRVDMVTSDRNLDLIEEGLDIAVRIGAMADTSLVARRVGSVRRMLVASPEYLARRGKPKTPDDLAAHDVIYTSGRLAAMEWRFRHAGRDRTLQLSPRLIVNEIDAALLAVKAGRGLARVLSYQVADDLAAGTMVRVLPGYEPEMLPVQLVVAGTRHMAPKVRAFLDLAVEQLRALKVIQKR</sequence>
<dbReference type="Gene3D" id="1.10.10.10">
    <property type="entry name" value="Winged helix-like DNA-binding domain superfamily/Winged helix DNA-binding domain"/>
    <property type="match status" value="1"/>
</dbReference>
<evidence type="ECO:0000256" key="3">
    <source>
        <dbReference type="ARBA" id="ARBA00023125"/>
    </source>
</evidence>
<dbReference type="InterPro" id="IPR000847">
    <property type="entry name" value="LysR_HTH_N"/>
</dbReference>
<accession>A0A8J3B062</accession>
<evidence type="ECO:0000256" key="4">
    <source>
        <dbReference type="ARBA" id="ARBA00023163"/>
    </source>
</evidence>
<dbReference type="AlphaFoldDB" id="A0A8J3B062"/>
<dbReference type="CDD" id="cd08471">
    <property type="entry name" value="PBP2_CrgA_like_2"/>
    <property type="match status" value="1"/>
</dbReference>
<keyword evidence="4" id="KW-0804">Transcription</keyword>
<dbReference type="EMBL" id="BMDP01000002">
    <property type="protein sequence ID" value="GGI54222.1"/>
    <property type="molecule type" value="Genomic_DNA"/>
</dbReference>
<evidence type="ECO:0000256" key="1">
    <source>
        <dbReference type="ARBA" id="ARBA00009437"/>
    </source>
</evidence>
<name>A0A8J3B062_9BURK</name>
<dbReference type="PROSITE" id="PS50931">
    <property type="entry name" value="HTH_LYSR"/>
    <property type="match status" value="1"/>
</dbReference>
<dbReference type="SUPFAM" id="SSF53850">
    <property type="entry name" value="Periplasmic binding protein-like II"/>
    <property type="match status" value="1"/>
</dbReference>
<reference evidence="6" key="2">
    <citation type="submission" date="2020-09" db="EMBL/GenBank/DDBJ databases">
        <authorList>
            <person name="Sun Q."/>
            <person name="Sedlacek I."/>
        </authorList>
    </citation>
    <scope>NUCLEOTIDE SEQUENCE</scope>
    <source>
        <strain evidence="6">CCM 7664</strain>
    </source>
</reference>